<keyword evidence="2 5" id="KW-0812">Transmembrane</keyword>
<dbReference type="InterPro" id="IPR020846">
    <property type="entry name" value="MFS_dom"/>
</dbReference>
<feature type="domain" description="Major facilitator superfamily (MFS) profile" evidence="6">
    <location>
        <begin position="202"/>
        <end position="382"/>
    </location>
</feature>
<evidence type="ECO:0000256" key="2">
    <source>
        <dbReference type="ARBA" id="ARBA00022692"/>
    </source>
</evidence>
<feature type="transmembrane region" description="Helical" evidence="5">
    <location>
        <begin position="98"/>
        <end position="115"/>
    </location>
</feature>
<evidence type="ECO:0000313" key="7">
    <source>
        <dbReference type="EMBL" id="KEP69449.1"/>
    </source>
</evidence>
<evidence type="ECO:0000313" key="8">
    <source>
        <dbReference type="Proteomes" id="UP000027725"/>
    </source>
</evidence>
<feature type="transmembrane region" description="Helical" evidence="5">
    <location>
        <begin position="127"/>
        <end position="149"/>
    </location>
</feature>
<dbReference type="GO" id="GO:0022857">
    <property type="term" value="F:transmembrane transporter activity"/>
    <property type="evidence" value="ECO:0007669"/>
    <property type="project" value="InterPro"/>
</dbReference>
<feature type="transmembrane region" description="Helical" evidence="5">
    <location>
        <begin position="236"/>
        <end position="257"/>
    </location>
</feature>
<evidence type="ECO:0000256" key="4">
    <source>
        <dbReference type="ARBA" id="ARBA00023136"/>
    </source>
</evidence>
<dbReference type="GO" id="GO:0016020">
    <property type="term" value="C:membrane"/>
    <property type="evidence" value="ECO:0007669"/>
    <property type="project" value="UniProtKB-SubCell"/>
</dbReference>
<feature type="transmembrane region" description="Helical" evidence="5">
    <location>
        <begin position="269"/>
        <end position="287"/>
    </location>
</feature>
<reference evidence="7 8" key="1">
    <citation type="submission" date="2014-03" db="EMBL/GenBank/DDBJ databases">
        <title>The draft genome sequence of Thioclava dalianensis DLFJ1-1.</title>
        <authorList>
            <person name="Lai Q."/>
            <person name="Shao Z."/>
        </authorList>
    </citation>
    <scope>NUCLEOTIDE SEQUENCE [LARGE SCALE GENOMIC DNA]</scope>
    <source>
        <strain evidence="7 8">DLFJ1-1</strain>
    </source>
</reference>
<dbReference type="PROSITE" id="PS50850">
    <property type="entry name" value="MFS"/>
    <property type="match status" value="1"/>
</dbReference>
<keyword evidence="8" id="KW-1185">Reference proteome</keyword>
<dbReference type="RefSeq" id="WP_038066550.1">
    <property type="nucleotide sequence ID" value="NZ_FOVB01000002.1"/>
</dbReference>
<dbReference type="SUPFAM" id="SSF103473">
    <property type="entry name" value="MFS general substrate transporter"/>
    <property type="match status" value="1"/>
</dbReference>
<keyword evidence="4 5" id="KW-0472">Membrane</keyword>
<dbReference type="InterPro" id="IPR011701">
    <property type="entry name" value="MFS"/>
</dbReference>
<dbReference type="InterPro" id="IPR036259">
    <property type="entry name" value="MFS_trans_sf"/>
</dbReference>
<protein>
    <recommendedName>
        <fullName evidence="6">Major facilitator superfamily (MFS) profile domain-containing protein</fullName>
    </recommendedName>
</protein>
<accession>A0A074TCM9</accession>
<dbReference type="PANTHER" id="PTHR23514">
    <property type="entry name" value="BYPASS OF STOP CODON PROTEIN 6"/>
    <property type="match status" value="1"/>
</dbReference>
<dbReference type="EMBL" id="JHEH01000014">
    <property type="protein sequence ID" value="KEP69449.1"/>
    <property type="molecule type" value="Genomic_DNA"/>
</dbReference>
<dbReference type="Proteomes" id="UP000027725">
    <property type="component" value="Unassembled WGS sequence"/>
</dbReference>
<proteinExistence type="predicted"/>
<feature type="transmembrane region" description="Helical" evidence="5">
    <location>
        <begin position="43"/>
        <end position="61"/>
    </location>
</feature>
<gene>
    <name evidence="7" type="ORF">DL1_04155</name>
</gene>
<sequence length="382" mass="39259">MGLKTVIATSRATGVGLGALGFFWGGFAALMPDWQARAGVSDGVLGLLLLLSAVGGMSGMAAGPRVQSGLGRVALPVLTLQLGLVGMVAWAIGSPLALGLVLLWLGWSMSGLDIASNVEISHREAQIGLSLMNWNHALFSFCFAASAGLSGVARRAGAEPGWIMALVGALVICAALATYEPPAQPREGSEPGAARAKTPWLVVIPAGAMLFFAFVAENSTESWSALHIERNFHAAAGEGAFGPMMLGLTMGMGRLFGQIVAARLGERRLIVLSACIGAFGALLTALAPIKLLAILGIALIGIGAAVVVPSTNSLLGRRVKPRARPLALSRAWLIGFTGFFIGPVAMGAIAEGVGLRWAFGVVAVIMAAIVPGLLRLLKAPQE</sequence>
<feature type="transmembrane region" description="Helical" evidence="5">
    <location>
        <begin position="200"/>
        <end position="216"/>
    </location>
</feature>
<comment type="caution">
    <text evidence="7">The sequence shown here is derived from an EMBL/GenBank/DDBJ whole genome shotgun (WGS) entry which is preliminary data.</text>
</comment>
<dbReference type="Gene3D" id="1.20.1250.20">
    <property type="entry name" value="MFS general substrate transporter like domains"/>
    <property type="match status" value="1"/>
</dbReference>
<dbReference type="Pfam" id="PF07690">
    <property type="entry name" value="MFS_1"/>
    <property type="match status" value="1"/>
</dbReference>
<dbReference type="InterPro" id="IPR051788">
    <property type="entry name" value="MFS_Transporter"/>
</dbReference>
<dbReference type="eggNOG" id="COG2814">
    <property type="taxonomic scope" value="Bacteria"/>
</dbReference>
<organism evidence="7 8">
    <name type="scientific">Thioclava dalianensis</name>
    <dbReference type="NCBI Taxonomy" id="1185766"/>
    <lineage>
        <taxon>Bacteria</taxon>
        <taxon>Pseudomonadati</taxon>
        <taxon>Pseudomonadota</taxon>
        <taxon>Alphaproteobacteria</taxon>
        <taxon>Rhodobacterales</taxon>
        <taxon>Paracoccaceae</taxon>
        <taxon>Thioclava</taxon>
    </lineage>
</organism>
<feature type="transmembrane region" description="Helical" evidence="5">
    <location>
        <begin position="327"/>
        <end position="349"/>
    </location>
</feature>
<evidence type="ECO:0000259" key="6">
    <source>
        <dbReference type="PROSITE" id="PS50850"/>
    </source>
</evidence>
<dbReference type="OrthoDB" id="5526080at2"/>
<dbReference type="PANTHER" id="PTHR23514:SF13">
    <property type="entry name" value="INNER MEMBRANE PROTEIN YBJJ"/>
    <property type="match status" value="1"/>
</dbReference>
<feature type="transmembrane region" description="Helical" evidence="5">
    <location>
        <begin position="12"/>
        <end position="31"/>
    </location>
</feature>
<evidence type="ECO:0000256" key="5">
    <source>
        <dbReference type="SAM" id="Phobius"/>
    </source>
</evidence>
<feature type="transmembrane region" description="Helical" evidence="5">
    <location>
        <begin position="355"/>
        <end position="377"/>
    </location>
</feature>
<evidence type="ECO:0000256" key="1">
    <source>
        <dbReference type="ARBA" id="ARBA00004141"/>
    </source>
</evidence>
<evidence type="ECO:0000256" key="3">
    <source>
        <dbReference type="ARBA" id="ARBA00022989"/>
    </source>
</evidence>
<name>A0A074TCM9_9RHOB</name>
<feature type="transmembrane region" description="Helical" evidence="5">
    <location>
        <begin position="73"/>
        <end position="92"/>
    </location>
</feature>
<feature type="transmembrane region" description="Helical" evidence="5">
    <location>
        <begin position="293"/>
        <end position="315"/>
    </location>
</feature>
<feature type="transmembrane region" description="Helical" evidence="5">
    <location>
        <begin position="161"/>
        <end position="179"/>
    </location>
</feature>
<comment type="subcellular location">
    <subcellularLocation>
        <location evidence="1">Membrane</location>
        <topology evidence="1">Multi-pass membrane protein</topology>
    </subcellularLocation>
</comment>
<dbReference type="AlphaFoldDB" id="A0A074TCM9"/>
<keyword evidence="3 5" id="KW-1133">Transmembrane helix</keyword>